<accession>A0A9Q1AJ82</accession>
<dbReference type="GO" id="GO:0000775">
    <property type="term" value="C:chromosome, centromeric region"/>
    <property type="evidence" value="ECO:0007669"/>
    <property type="project" value="InterPro"/>
</dbReference>
<evidence type="ECO:0000256" key="1">
    <source>
        <dbReference type="SAM" id="Coils"/>
    </source>
</evidence>
<dbReference type="AlphaFoldDB" id="A0A9Q1AJ82"/>
<dbReference type="GO" id="GO:0034090">
    <property type="term" value="P:maintenance of meiotic sister chromatid cohesion"/>
    <property type="evidence" value="ECO:0007669"/>
    <property type="project" value="InterPro"/>
</dbReference>
<dbReference type="GO" id="GO:0045144">
    <property type="term" value="P:meiotic sister chromatid segregation"/>
    <property type="evidence" value="ECO:0007669"/>
    <property type="project" value="InterPro"/>
</dbReference>
<reference evidence="2" key="1">
    <citation type="submission" date="2022-11" db="EMBL/GenBank/DDBJ databases">
        <authorList>
            <person name="Hyden B.L."/>
            <person name="Feng K."/>
            <person name="Yates T."/>
            <person name="Jawdy S."/>
            <person name="Smart L.B."/>
            <person name="Muchero W."/>
        </authorList>
    </citation>
    <scope>NUCLEOTIDE SEQUENCE</scope>
    <source>
        <tissue evidence="2">Shoot tip</tissue>
    </source>
</reference>
<protein>
    <submittedName>
        <fullName evidence="2">SHUGOSHIN 2</fullName>
    </submittedName>
</protein>
<feature type="coiled-coil region" evidence="1">
    <location>
        <begin position="14"/>
        <end position="41"/>
    </location>
</feature>
<keyword evidence="3" id="KW-1185">Reference proteome</keyword>
<sequence>MALTKLVADRNKIIELSAIELKKLRINYQQLKQQNLQLAHTNSQMLAELNAGKDKMSWDARMACLMPKIWS</sequence>
<proteinExistence type="predicted"/>
<dbReference type="Proteomes" id="UP001151752">
    <property type="component" value="Chromosome 10"/>
</dbReference>
<dbReference type="PANTHER" id="PTHR34373">
    <property type="entry name" value="SHUGOSHIN 2"/>
    <property type="match status" value="1"/>
</dbReference>
<evidence type="ECO:0000313" key="3">
    <source>
        <dbReference type="Proteomes" id="UP001151752"/>
    </source>
</evidence>
<evidence type="ECO:0000313" key="2">
    <source>
        <dbReference type="EMBL" id="KAJ6773037.1"/>
    </source>
</evidence>
<name>A0A9Q1AJ82_9ROSI</name>
<gene>
    <name evidence="2" type="ORF">OIU74_019113</name>
</gene>
<reference evidence="2" key="2">
    <citation type="journal article" date="2023" name="Int. J. Mol. Sci.">
        <title>De Novo Assembly and Annotation of 11 Diverse Shrub Willow (Salix) Genomes Reveals Novel Gene Organization in Sex-Linked Regions.</title>
        <authorList>
            <person name="Hyden B."/>
            <person name="Feng K."/>
            <person name="Yates T.B."/>
            <person name="Jawdy S."/>
            <person name="Cereghino C."/>
            <person name="Smart L.B."/>
            <person name="Muchero W."/>
        </authorList>
    </citation>
    <scope>NUCLEOTIDE SEQUENCE</scope>
    <source>
        <tissue evidence="2">Shoot tip</tissue>
    </source>
</reference>
<dbReference type="EMBL" id="JAPFFM010000002">
    <property type="protein sequence ID" value="KAJ6773037.1"/>
    <property type="molecule type" value="Genomic_DNA"/>
</dbReference>
<comment type="caution">
    <text evidence="2">The sequence shown here is derived from an EMBL/GenBank/DDBJ whole genome shotgun (WGS) entry which is preliminary data.</text>
</comment>
<organism evidence="2 3">
    <name type="scientific">Salix koriyanagi</name>
    <dbReference type="NCBI Taxonomy" id="2511006"/>
    <lineage>
        <taxon>Eukaryota</taxon>
        <taxon>Viridiplantae</taxon>
        <taxon>Streptophyta</taxon>
        <taxon>Embryophyta</taxon>
        <taxon>Tracheophyta</taxon>
        <taxon>Spermatophyta</taxon>
        <taxon>Magnoliopsida</taxon>
        <taxon>eudicotyledons</taxon>
        <taxon>Gunneridae</taxon>
        <taxon>Pentapetalae</taxon>
        <taxon>rosids</taxon>
        <taxon>fabids</taxon>
        <taxon>Malpighiales</taxon>
        <taxon>Salicaceae</taxon>
        <taxon>Saliceae</taxon>
        <taxon>Salix</taxon>
    </lineage>
</organism>
<dbReference type="PANTHER" id="PTHR34373:SF9">
    <property type="entry name" value="SHUGOSHIN 2"/>
    <property type="match status" value="1"/>
</dbReference>
<keyword evidence="1" id="KW-0175">Coiled coil</keyword>
<dbReference type="InterPro" id="IPR044693">
    <property type="entry name" value="SGO_plant"/>
</dbReference>